<evidence type="ECO:0000313" key="2">
    <source>
        <dbReference type="Proteomes" id="UP000606499"/>
    </source>
</evidence>
<gene>
    <name evidence="1" type="ORF">H8S45_06865</name>
</gene>
<name>A0A923LWF9_9FIRM</name>
<dbReference type="AlphaFoldDB" id="A0A923LWF9"/>
<organism evidence="1 2">
    <name type="scientific">Agathobaculum faecis</name>
    <dbReference type="NCBI Taxonomy" id="2763013"/>
    <lineage>
        <taxon>Bacteria</taxon>
        <taxon>Bacillati</taxon>
        <taxon>Bacillota</taxon>
        <taxon>Clostridia</taxon>
        <taxon>Eubacteriales</taxon>
        <taxon>Butyricicoccaceae</taxon>
        <taxon>Agathobaculum</taxon>
    </lineage>
</organism>
<keyword evidence="2" id="KW-1185">Reference proteome</keyword>
<sequence>MTDLIKQTADDILRICRPEKIILFAEKRTMATGKLKALSLCVIVPDDVDCRKLRPRLHLAISADVPVNLSVYTAEEWEDLCADGTSYAAWIARKGQVIYESTT</sequence>
<dbReference type="Proteomes" id="UP000606499">
    <property type="component" value="Unassembled WGS sequence"/>
</dbReference>
<protein>
    <submittedName>
        <fullName evidence="1">Uncharacterized protein</fullName>
    </submittedName>
</protein>
<reference evidence="1" key="1">
    <citation type="submission" date="2020-08" db="EMBL/GenBank/DDBJ databases">
        <title>Genome public.</title>
        <authorList>
            <person name="Liu C."/>
            <person name="Sun Q."/>
        </authorList>
    </citation>
    <scope>NUCLEOTIDE SEQUENCE</scope>
    <source>
        <strain evidence="1">NSJ-28</strain>
    </source>
</reference>
<dbReference type="EMBL" id="JACOPL010000005">
    <property type="protein sequence ID" value="MBC5725179.1"/>
    <property type="molecule type" value="Genomic_DNA"/>
</dbReference>
<dbReference type="RefSeq" id="WP_054327630.1">
    <property type="nucleotide sequence ID" value="NZ_JACOPL010000005.1"/>
</dbReference>
<comment type="caution">
    <text evidence="1">The sequence shown here is derived from an EMBL/GenBank/DDBJ whole genome shotgun (WGS) entry which is preliminary data.</text>
</comment>
<proteinExistence type="predicted"/>
<accession>A0A923LWF9</accession>
<evidence type="ECO:0000313" key="1">
    <source>
        <dbReference type="EMBL" id="MBC5725179.1"/>
    </source>
</evidence>